<evidence type="ECO:0000313" key="2">
    <source>
        <dbReference type="Ensembl" id="ENSPFOP00000025679.1"/>
    </source>
</evidence>
<reference evidence="2" key="3">
    <citation type="submission" date="2025-09" db="UniProtKB">
        <authorList>
            <consortium name="Ensembl"/>
        </authorList>
    </citation>
    <scope>IDENTIFICATION</scope>
</reference>
<evidence type="ECO:0000256" key="1">
    <source>
        <dbReference type="SAM" id="MobiDB-lite"/>
    </source>
</evidence>
<proteinExistence type="predicted"/>
<dbReference type="AlphaFoldDB" id="A0A096M2N8"/>
<reference evidence="3" key="1">
    <citation type="submission" date="2013-10" db="EMBL/GenBank/DDBJ databases">
        <authorList>
            <person name="Schartl M."/>
            <person name="Warren W."/>
        </authorList>
    </citation>
    <scope>NUCLEOTIDE SEQUENCE [LARGE SCALE GENOMIC DNA]</scope>
    <source>
        <strain evidence="3">female</strain>
    </source>
</reference>
<dbReference type="Ensembl" id="ENSPFOT00000026229.1">
    <property type="protein sequence ID" value="ENSPFOP00000025679.1"/>
    <property type="gene ID" value="ENSPFOG00000022715.1"/>
</dbReference>
<dbReference type="Proteomes" id="UP000028760">
    <property type="component" value="Unassembled WGS sequence"/>
</dbReference>
<accession>A0A096M2N8</accession>
<protein>
    <submittedName>
        <fullName evidence="2">Uncharacterized protein</fullName>
    </submittedName>
</protein>
<sequence>MGNAPSEANMGNSLRCCKCHRVLPPCRSYDNYRQDVIHGQHVYVFNGGEYYRQVGCDNAHQCPDCFYKELSQRISESKERAKEQYEKQQRSRQEQQSKHN</sequence>
<organism evidence="2 3">
    <name type="scientific">Poecilia formosa</name>
    <name type="common">Amazon molly</name>
    <name type="synonym">Limia formosa</name>
    <dbReference type="NCBI Taxonomy" id="48698"/>
    <lineage>
        <taxon>Eukaryota</taxon>
        <taxon>Metazoa</taxon>
        <taxon>Chordata</taxon>
        <taxon>Craniata</taxon>
        <taxon>Vertebrata</taxon>
        <taxon>Euteleostomi</taxon>
        <taxon>Actinopterygii</taxon>
        <taxon>Neopterygii</taxon>
        <taxon>Teleostei</taxon>
        <taxon>Neoteleostei</taxon>
        <taxon>Acanthomorphata</taxon>
        <taxon>Ovalentaria</taxon>
        <taxon>Atherinomorphae</taxon>
        <taxon>Cyprinodontiformes</taxon>
        <taxon>Poeciliidae</taxon>
        <taxon>Poeciliinae</taxon>
        <taxon>Poecilia</taxon>
    </lineage>
</organism>
<dbReference type="OMA" id="SEANMGN"/>
<feature type="region of interest" description="Disordered" evidence="1">
    <location>
        <begin position="77"/>
        <end position="100"/>
    </location>
</feature>
<dbReference type="EMBL" id="AYCK01009890">
    <property type="status" value="NOT_ANNOTATED_CDS"/>
    <property type="molecule type" value="Genomic_DNA"/>
</dbReference>
<evidence type="ECO:0000313" key="3">
    <source>
        <dbReference type="Proteomes" id="UP000028760"/>
    </source>
</evidence>
<reference evidence="2" key="2">
    <citation type="submission" date="2025-08" db="UniProtKB">
        <authorList>
            <consortium name="Ensembl"/>
        </authorList>
    </citation>
    <scope>IDENTIFICATION</scope>
</reference>
<keyword evidence="3" id="KW-1185">Reference proteome</keyword>
<name>A0A096M2N8_POEFO</name>